<sequence length="130" mass="15042">MLTARFERIGGWQDATHGDWLAIDEMELLWRDGGNDERIAAIVNNIGSAMGNWANDAGSLFRQDRLTVFAASRDTFERIYLVWFDEVVEPELWVYDSNGESRYKNLLDYLIAYIDDDLSASTKRWRLGDL</sequence>
<organism evidence="1 2">
    <name type="scientific">Chitinophaga lutea</name>
    <dbReference type="NCBI Taxonomy" id="2488634"/>
    <lineage>
        <taxon>Bacteria</taxon>
        <taxon>Pseudomonadati</taxon>
        <taxon>Bacteroidota</taxon>
        <taxon>Chitinophagia</taxon>
        <taxon>Chitinophagales</taxon>
        <taxon>Chitinophagaceae</taxon>
        <taxon>Chitinophaga</taxon>
    </lineage>
</organism>
<keyword evidence="2" id="KW-1185">Reference proteome</keyword>
<reference evidence="1 2" key="1">
    <citation type="submission" date="2018-11" db="EMBL/GenBank/DDBJ databases">
        <title>Chitinophaga lutea sp.nov., isolate from arsenic contaminated soil.</title>
        <authorList>
            <person name="Zong Y."/>
        </authorList>
    </citation>
    <scope>NUCLEOTIDE SEQUENCE [LARGE SCALE GENOMIC DNA]</scope>
    <source>
        <strain evidence="1 2">ZY74</strain>
    </source>
</reference>
<proteinExistence type="predicted"/>
<evidence type="ECO:0008006" key="3">
    <source>
        <dbReference type="Google" id="ProtNLM"/>
    </source>
</evidence>
<comment type="caution">
    <text evidence="1">The sequence shown here is derived from an EMBL/GenBank/DDBJ whole genome shotgun (WGS) entry which is preliminary data.</text>
</comment>
<dbReference type="OrthoDB" id="1093990at2"/>
<gene>
    <name evidence="1" type="ORF">EGT74_06370</name>
</gene>
<accession>A0A3N4QEG8</accession>
<dbReference type="Proteomes" id="UP000278351">
    <property type="component" value="Unassembled WGS sequence"/>
</dbReference>
<name>A0A3N4QEG8_9BACT</name>
<evidence type="ECO:0000313" key="2">
    <source>
        <dbReference type="Proteomes" id="UP000278351"/>
    </source>
</evidence>
<evidence type="ECO:0000313" key="1">
    <source>
        <dbReference type="EMBL" id="RPE14357.1"/>
    </source>
</evidence>
<dbReference type="AlphaFoldDB" id="A0A3N4QEG8"/>
<dbReference type="EMBL" id="RPDH01000001">
    <property type="protein sequence ID" value="RPE14357.1"/>
    <property type="molecule type" value="Genomic_DNA"/>
</dbReference>
<protein>
    <recommendedName>
        <fullName evidence="3">SMI1/KNR4 family protein</fullName>
    </recommendedName>
</protein>